<dbReference type="EMBL" id="JAUIRO010000003">
    <property type="protein sequence ID" value="KAK0722934.1"/>
    <property type="molecule type" value="Genomic_DNA"/>
</dbReference>
<dbReference type="Proteomes" id="UP001172101">
    <property type="component" value="Unassembled WGS sequence"/>
</dbReference>
<reference evidence="2" key="1">
    <citation type="submission" date="2023-06" db="EMBL/GenBank/DDBJ databases">
        <title>Genome-scale phylogeny and comparative genomics of the fungal order Sordariales.</title>
        <authorList>
            <consortium name="Lawrence Berkeley National Laboratory"/>
            <person name="Hensen N."/>
            <person name="Bonometti L."/>
            <person name="Westerberg I."/>
            <person name="Brannstrom I.O."/>
            <person name="Guillou S."/>
            <person name="Cros-Aarteil S."/>
            <person name="Calhoun S."/>
            <person name="Haridas S."/>
            <person name="Kuo A."/>
            <person name="Mondo S."/>
            <person name="Pangilinan J."/>
            <person name="Riley R."/>
            <person name="LaButti K."/>
            <person name="Andreopoulos B."/>
            <person name="Lipzen A."/>
            <person name="Chen C."/>
            <person name="Yanf M."/>
            <person name="Daum C."/>
            <person name="Ng V."/>
            <person name="Clum A."/>
            <person name="Steindorff A."/>
            <person name="Ohm R."/>
            <person name="Martin F."/>
            <person name="Silar P."/>
            <person name="Natvig D."/>
            <person name="Lalanne C."/>
            <person name="Gautier V."/>
            <person name="Ament-velasquez S.L."/>
            <person name="Kruys A."/>
            <person name="Hutchinson M.I."/>
            <person name="Powell A.J."/>
            <person name="Barry K."/>
            <person name="Miller A.N."/>
            <person name="Grigoriev I.V."/>
            <person name="Debuchy R."/>
            <person name="Gladieux P."/>
            <person name="Thoren M.H."/>
            <person name="Johannesson H."/>
        </authorList>
    </citation>
    <scope>NUCLEOTIDE SEQUENCE</scope>
    <source>
        <strain evidence="2">SMH2392-1A</strain>
    </source>
</reference>
<proteinExistence type="predicted"/>
<evidence type="ECO:0000313" key="2">
    <source>
        <dbReference type="EMBL" id="KAK0722934.1"/>
    </source>
</evidence>
<sequence>MSSEVFRRVGRGGAGNWYSQKEVNDAEKTLRADIEAQKKAAADAAGQPDSASATAQQSVPVYVRGGRGGAGNVAPAAAEALQERDEAEKTRAVVAATPKPRTGLSGRGGMGNWRDSTAPQQQSQPQDQKKVEDLELQVLQDVEAGLPPPPRTYHQHDREMET</sequence>
<dbReference type="Pfam" id="PF12223">
    <property type="entry name" value="DUF3602"/>
    <property type="match status" value="1"/>
</dbReference>
<comment type="caution">
    <text evidence="2">The sequence shown here is derived from an EMBL/GenBank/DDBJ whole genome shotgun (WGS) entry which is preliminary data.</text>
</comment>
<feature type="compositionally biased region" description="Basic and acidic residues" evidence="1">
    <location>
        <begin position="22"/>
        <end position="41"/>
    </location>
</feature>
<dbReference type="InterPro" id="IPR053203">
    <property type="entry name" value="Cisplatin_resist-associated"/>
</dbReference>
<dbReference type="GeneID" id="85320604"/>
<dbReference type="PANTHER" id="PTHR34693">
    <property type="entry name" value="PROTEIN PAR32"/>
    <property type="match status" value="1"/>
</dbReference>
<gene>
    <name evidence="2" type="ORF">B0T26DRAFT_641380</name>
</gene>
<dbReference type="PANTHER" id="PTHR34693:SF1">
    <property type="entry name" value="PROTEIN PAR32"/>
    <property type="match status" value="1"/>
</dbReference>
<dbReference type="AlphaFoldDB" id="A0AA40AVW5"/>
<keyword evidence="3" id="KW-1185">Reference proteome</keyword>
<feature type="compositionally biased region" description="Low complexity" evidence="1">
    <location>
        <begin position="42"/>
        <end position="64"/>
    </location>
</feature>
<evidence type="ECO:0000256" key="1">
    <source>
        <dbReference type="SAM" id="MobiDB-lite"/>
    </source>
</evidence>
<evidence type="ECO:0000313" key="3">
    <source>
        <dbReference type="Proteomes" id="UP001172101"/>
    </source>
</evidence>
<protein>
    <submittedName>
        <fullName evidence="2">Uncharacterized protein</fullName>
    </submittedName>
</protein>
<name>A0AA40AVW5_9PEZI</name>
<dbReference type="RefSeq" id="XP_060298858.1">
    <property type="nucleotide sequence ID" value="XM_060437334.1"/>
</dbReference>
<feature type="compositionally biased region" description="Basic and acidic residues" evidence="1">
    <location>
        <begin position="81"/>
        <end position="91"/>
    </location>
</feature>
<dbReference type="InterPro" id="IPR022024">
    <property type="entry name" value="DUF3602"/>
</dbReference>
<accession>A0AA40AVW5</accession>
<feature type="region of interest" description="Disordered" evidence="1">
    <location>
        <begin position="1"/>
        <end position="162"/>
    </location>
</feature>
<organism evidence="2 3">
    <name type="scientific">Lasiosphaeria miniovina</name>
    <dbReference type="NCBI Taxonomy" id="1954250"/>
    <lineage>
        <taxon>Eukaryota</taxon>
        <taxon>Fungi</taxon>
        <taxon>Dikarya</taxon>
        <taxon>Ascomycota</taxon>
        <taxon>Pezizomycotina</taxon>
        <taxon>Sordariomycetes</taxon>
        <taxon>Sordariomycetidae</taxon>
        <taxon>Sordariales</taxon>
        <taxon>Lasiosphaeriaceae</taxon>
        <taxon>Lasiosphaeria</taxon>
    </lineage>
</organism>